<feature type="domain" description="Enoyl reductase (ER)" evidence="3">
    <location>
        <begin position="9"/>
        <end position="348"/>
    </location>
</feature>
<gene>
    <name evidence="4" type="ORF">BJX67DRAFT_346796</name>
</gene>
<evidence type="ECO:0000313" key="4">
    <source>
        <dbReference type="EMBL" id="KAL2869686.1"/>
    </source>
</evidence>
<evidence type="ECO:0000256" key="1">
    <source>
        <dbReference type="ARBA" id="ARBA00008072"/>
    </source>
</evidence>
<protein>
    <submittedName>
        <fullName evidence="4">Chaperonin 10-like protein</fullName>
    </submittedName>
</protein>
<dbReference type="PANTHER" id="PTHR45348:SF5">
    <property type="entry name" value="OXIDOREDUCTASE, PUTATIVE (AFU_ORTHOLOGUE AFUA_8G01420)-RELATED"/>
    <property type="match status" value="1"/>
</dbReference>
<dbReference type="SMART" id="SM00829">
    <property type="entry name" value="PKS_ER"/>
    <property type="match status" value="1"/>
</dbReference>
<dbReference type="EMBL" id="JBFXLQ010000008">
    <property type="protein sequence ID" value="KAL2869686.1"/>
    <property type="molecule type" value="Genomic_DNA"/>
</dbReference>
<dbReference type="SUPFAM" id="SSF51735">
    <property type="entry name" value="NAD(P)-binding Rossmann-fold domains"/>
    <property type="match status" value="1"/>
</dbReference>
<evidence type="ECO:0000256" key="2">
    <source>
        <dbReference type="ARBA" id="ARBA00023002"/>
    </source>
</evidence>
<comment type="similarity">
    <text evidence="1">Belongs to the zinc-containing alcohol dehydrogenase family.</text>
</comment>
<evidence type="ECO:0000313" key="5">
    <source>
        <dbReference type="Proteomes" id="UP001610432"/>
    </source>
</evidence>
<reference evidence="4 5" key="1">
    <citation type="submission" date="2024-07" db="EMBL/GenBank/DDBJ databases">
        <title>Section-level genome sequencing and comparative genomics of Aspergillus sections Usti and Cavernicolus.</title>
        <authorList>
            <consortium name="Lawrence Berkeley National Laboratory"/>
            <person name="Nybo J.L."/>
            <person name="Vesth T.C."/>
            <person name="Theobald S."/>
            <person name="Frisvad J.C."/>
            <person name="Larsen T.O."/>
            <person name="Kjaerboelling I."/>
            <person name="Rothschild-Mancinelli K."/>
            <person name="Lyhne E.K."/>
            <person name="Kogle M.E."/>
            <person name="Barry K."/>
            <person name="Clum A."/>
            <person name="Na H."/>
            <person name="Ledsgaard L."/>
            <person name="Lin J."/>
            <person name="Lipzen A."/>
            <person name="Kuo A."/>
            <person name="Riley R."/>
            <person name="Mondo S."/>
            <person name="Labutti K."/>
            <person name="Haridas S."/>
            <person name="Pangalinan J."/>
            <person name="Salamov A.A."/>
            <person name="Simmons B.A."/>
            <person name="Magnuson J.K."/>
            <person name="Chen J."/>
            <person name="Drula E."/>
            <person name="Henrissat B."/>
            <person name="Wiebenga A."/>
            <person name="Lubbers R.J."/>
            <person name="Gomes A.C."/>
            <person name="Macurrencykelacurrency M.R."/>
            <person name="Stajich J."/>
            <person name="Grigoriev I.V."/>
            <person name="Mortensen U.H."/>
            <person name="De Vries R.P."/>
            <person name="Baker S.E."/>
            <person name="Andersen M.R."/>
        </authorList>
    </citation>
    <scope>NUCLEOTIDE SEQUENCE [LARGE SCALE GENOMIC DNA]</scope>
    <source>
        <strain evidence="4 5">CBS 449.75</strain>
    </source>
</reference>
<dbReference type="InterPro" id="IPR011032">
    <property type="entry name" value="GroES-like_sf"/>
</dbReference>
<dbReference type="PANTHER" id="PTHR45348">
    <property type="entry name" value="HYPOTHETICAL OXIDOREDUCTASE (EUROFUNG)"/>
    <property type="match status" value="1"/>
</dbReference>
<dbReference type="SUPFAM" id="SSF50129">
    <property type="entry name" value="GroES-like"/>
    <property type="match status" value="1"/>
</dbReference>
<name>A0ABR4LYR4_9EURO</name>
<dbReference type="InterPro" id="IPR047122">
    <property type="entry name" value="Trans-enoyl_RdTase-like"/>
</dbReference>
<dbReference type="CDD" id="cd08249">
    <property type="entry name" value="enoyl_reductase_like"/>
    <property type="match status" value="1"/>
</dbReference>
<dbReference type="GeneID" id="98143522"/>
<dbReference type="InterPro" id="IPR036291">
    <property type="entry name" value="NAD(P)-bd_dom_sf"/>
</dbReference>
<dbReference type="Gene3D" id="3.40.50.720">
    <property type="entry name" value="NAD(P)-binding Rossmann-like Domain"/>
    <property type="match status" value="1"/>
</dbReference>
<dbReference type="Gene3D" id="3.90.180.10">
    <property type="entry name" value="Medium-chain alcohol dehydrogenases, catalytic domain"/>
    <property type="match status" value="1"/>
</dbReference>
<dbReference type="Pfam" id="PF08240">
    <property type="entry name" value="ADH_N"/>
    <property type="match status" value="1"/>
</dbReference>
<dbReference type="InterPro" id="IPR020843">
    <property type="entry name" value="ER"/>
</dbReference>
<dbReference type="Proteomes" id="UP001610432">
    <property type="component" value="Unassembled WGS sequence"/>
</dbReference>
<sequence length="358" mass="38228">MKEALVHKGPSVQIIDSPIPAPGPDQVLIKVVVSGTNPKDWKLPEWLNKAGNQGDDIAGTVETVGENVTEFKPGDRVAAFHEMMTSGGSYAEYAIAWQHTTFHIPKHTSFEGKTLLTVAGACYLMSILEAATLPLAAMTSVAVLYHHLALPEPWRPATSPIPIVIYGGASAIGAYAIQLAQRSNIHPIIAIAGRGIPFVETLIDRSKGDTIIDYRKGDEAVVSGIKEAVESSGAETKLLHTYDCVSEGSSYTNLGKVVSPGGKIVVVLPGVEFPGIPDGIELVKNTVGCVHKDQKDLGYVYFRYLAKGLLDGWLKPHPHEVEPGGLQGVEQALTNLKEGKASAVKYVVRIRETPGLGA</sequence>
<accession>A0ABR4LYR4</accession>
<evidence type="ECO:0000259" key="3">
    <source>
        <dbReference type="SMART" id="SM00829"/>
    </source>
</evidence>
<keyword evidence="2" id="KW-0560">Oxidoreductase</keyword>
<organism evidence="4 5">
    <name type="scientific">Aspergillus lucknowensis</name>
    <dbReference type="NCBI Taxonomy" id="176173"/>
    <lineage>
        <taxon>Eukaryota</taxon>
        <taxon>Fungi</taxon>
        <taxon>Dikarya</taxon>
        <taxon>Ascomycota</taxon>
        <taxon>Pezizomycotina</taxon>
        <taxon>Eurotiomycetes</taxon>
        <taxon>Eurotiomycetidae</taxon>
        <taxon>Eurotiales</taxon>
        <taxon>Aspergillaceae</taxon>
        <taxon>Aspergillus</taxon>
        <taxon>Aspergillus subgen. Nidulantes</taxon>
    </lineage>
</organism>
<dbReference type="RefSeq" id="XP_070888665.1">
    <property type="nucleotide sequence ID" value="XM_071028450.1"/>
</dbReference>
<keyword evidence="5" id="KW-1185">Reference proteome</keyword>
<proteinExistence type="inferred from homology"/>
<comment type="caution">
    <text evidence="4">The sequence shown here is derived from an EMBL/GenBank/DDBJ whole genome shotgun (WGS) entry which is preliminary data.</text>
</comment>
<dbReference type="InterPro" id="IPR013154">
    <property type="entry name" value="ADH-like_N"/>
</dbReference>